<keyword evidence="1" id="KW-0812">Transmembrane</keyword>
<dbReference type="SUPFAM" id="SSF51126">
    <property type="entry name" value="Pectin lyase-like"/>
    <property type="match status" value="2"/>
</dbReference>
<feature type="transmembrane region" description="Helical" evidence="1">
    <location>
        <begin position="998"/>
        <end position="1020"/>
    </location>
</feature>
<dbReference type="Gene3D" id="2.160.20.10">
    <property type="entry name" value="Single-stranded right-handed beta-helix, Pectin lyase-like"/>
    <property type="match status" value="1"/>
</dbReference>
<dbReference type="InParanoid" id="A0A1X7UBR7"/>
<accession>A0A1X7UBR7</accession>
<feature type="transmembrane region" description="Helical" evidence="1">
    <location>
        <begin position="1124"/>
        <end position="1143"/>
    </location>
</feature>
<organism evidence="3">
    <name type="scientific">Amphimedon queenslandica</name>
    <name type="common">Sponge</name>
    <dbReference type="NCBI Taxonomy" id="400682"/>
    <lineage>
        <taxon>Eukaryota</taxon>
        <taxon>Metazoa</taxon>
        <taxon>Porifera</taxon>
        <taxon>Demospongiae</taxon>
        <taxon>Heteroscleromorpha</taxon>
        <taxon>Haplosclerida</taxon>
        <taxon>Niphatidae</taxon>
        <taxon>Amphimedon</taxon>
    </lineage>
</organism>
<keyword evidence="2" id="KW-0732">Signal</keyword>
<dbReference type="SMART" id="SM00710">
    <property type="entry name" value="PbH1"/>
    <property type="match status" value="7"/>
</dbReference>
<protein>
    <recommendedName>
        <fullName evidence="4">Right handed beta helix domain-containing protein</fullName>
    </recommendedName>
</protein>
<evidence type="ECO:0000256" key="2">
    <source>
        <dbReference type="SAM" id="SignalP"/>
    </source>
</evidence>
<dbReference type="InterPro" id="IPR011050">
    <property type="entry name" value="Pectin_lyase_fold/virulence"/>
</dbReference>
<feature type="transmembrane region" description="Helical" evidence="1">
    <location>
        <begin position="1163"/>
        <end position="1184"/>
    </location>
</feature>
<feature type="transmembrane region" description="Helical" evidence="1">
    <location>
        <begin position="907"/>
        <end position="926"/>
    </location>
</feature>
<evidence type="ECO:0008006" key="4">
    <source>
        <dbReference type="Google" id="ProtNLM"/>
    </source>
</evidence>
<dbReference type="InterPro" id="IPR006626">
    <property type="entry name" value="PbH1"/>
</dbReference>
<reference evidence="3" key="1">
    <citation type="submission" date="2017-05" db="UniProtKB">
        <authorList>
            <consortium name="EnsemblMetazoa"/>
        </authorList>
    </citation>
    <scope>IDENTIFICATION</scope>
</reference>
<proteinExistence type="predicted"/>
<name>A0A1X7UBR7_AMPQE</name>
<feature type="transmembrane region" description="Helical" evidence="1">
    <location>
        <begin position="1094"/>
        <end position="1112"/>
    </location>
</feature>
<feature type="signal peptide" evidence="2">
    <location>
        <begin position="1"/>
        <end position="22"/>
    </location>
</feature>
<feature type="transmembrane region" description="Helical" evidence="1">
    <location>
        <begin position="802"/>
        <end position="827"/>
    </location>
</feature>
<feature type="transmembrane region" description="Helical" evidence="1">
    <location>
        <begin position="946"/>
        <end position="966"/>
    </location>
</feature>
<dbReference type="EnsemblMetazoa" id="Aqu2.1.24906_001">
    <property type="protein sequence ID" value="Aqu2.1.24906_001"/>
    <property type="gene ID" value="Aqu2.1.24906"/>
</dbReference>
<keyword evidence="1" id="KW-1133">Transmembrane helix</keyword>
<dbReference type="OrthoDB" id="5989148at2759"/>
<feature type="chain" id="PRO_5010873653" description="Right handed beta helix domain-containing protein" evidence="2">
    <location>
        <begin position="23"/>
        <end position="1230"/>
    </location>
</feature>
<feature type="transmembrane region" description="Helical" evidence="1">
    <location>
        <begin position="1069"/>
        <end position="1088"/>
    </location>
</feature>
<evidence type="ECO:0000256" key="1">
    <source>
        <dbReference type="SAM" id="Phobius"/>
    </source>
</evidence>
<sequence>MSFNSVYFLTLFLGLAATATEAKHHLLTHPCFNENVTQNYNSSDIIEDLEKLDSNNTAVNITEGYHYLHHYNFTIKNKRNVSLRGIIRDDTRPAVICCNQSAFNFMSITNLRIEGLVFVGCGFIIHRNMKIPPAAILVHGSQNITLANVKIIKSKCVGLAVLNTTGTNLIRGCHFISNGNETANKLIDDNSNGGGMLIYAERITSNSNYHITECLFEENVKKLYLKQSKNYDTGHGGGLMLSLHSIRASHEFRVNISNTGFIENAAENGGGALIELFKTINSSIHIYNCVFEGNTAKSSVISNGGGLQIKFFGERYNYVTIAQCKFLRNEAYFGGGLSADCGFKYHNNLFVKDSILMSNNATSGAAVDITHSYPLKPGQYESLEPTFSNCNFTGNVISYKKYETYFAVGYGAFAASGTSFHFESNIAFNNNKGSAISGTLATIIINEHSTLTFQGNSGINGGALSLKSARLLLFKNTTIKFISNHASRYGGALYSIVTDDHMLFTITSCPFTFYKCIPTAKDDCNVSVFFEHNKAEEAGNAIYVTSVLPCQLCFSQRRKPMIYAKDVFKLAFFKSDLSKNDIRTAPSKIRDKNSSVAVYPGAENKLRVTLKDDLNNIVPSNLTILEATIIQPQSKSLKLKDTYIHNYKFTMLGHPNTVVMVNFQTIEKPLLIISRKITMKLCPPAYILQNNKCECNESAYYGIKSCSDQNFNAFIRKGVWCGYEDDHFVTGPCHWFCRGESRYSNKDSTKIQFDRIKKTPQNQDFLCSDNREGLFCSKCKEGHTVYYHDDFFFCGPEKDCTWGWLIFIASELLPVTLLFIVIIVTGFNVTCGNIQGFLLYCHILYSFPQKQKDTIHWDFIYNVYDYSLHLFYFPLNLKFFCFRNASFCLFPGANSLDVALIGYIKNIYCFLLIFIVAFFLRCFVAHCRSCHKWIRYTTAKNSALIGISALLVLSYISAVELSLIILQVSPLYNSSKSIHSLRVAVYGHTKYFSHHHMIYAIPACICLAVLLVPALMLFTYPLVLNLLSYFKIDAGQSWIGIICTKGYMYTKLKPFYDMFYASFKDKHRYFAGLYFIYRVIVQLTYYFPFYIEESFAMEGFLVIFLILHAAIQPYQKKIHNIVDALLLGNLVIINGIITINTVIINMGKTNFLWDPQKGTYIQYLLSIFPMYSVFAYIFWKYVLIKLWRKLKRIRQGRGEYQQLVESASCHLNHHRLADASIECNNQLKKD</sequence>
<dbReference type="InterPro" id="IPR012334">
    <property type="entry name" value="Pectin_lyas_fold"/>
</dbReference>
<keyword evidence="1" id="KW-0472">Membrane</keyword>
<dbReference type="AlphaFoldDB" id="A0A1X7UBR7"/>
<evidence type="ECO:0000313" key="3">
    <source>
        <dbReference type="EnsemblMetazoa" id="Aqu2.1.24906_001"/>
    </source>
</evidence>